<dbReference type="RefSeq" id="WP_114694302.1">
    <property type="nucleotide sequence ID" value="NZ_QQOH01000001.1"/>
</dbReference>
<dbReference type="GO" id="GO:0008408">
    <property type="term" value="F:3'-5' exonuclease activity"/>
    <property type="evidence" value="ECO:0007669"/>
    <property type="project" value="InterPro"/>
</dbReference>
<dbReference type="Gene3D" id="1.20.272.10">
    <property type="match status" value="1"/>
</dbReference>
<dbReference type="GO" id="GO:0003677">
    <property type="term" value="F:DNA binding"/>
    <property type="evidence" value="ECO:0007669"/>
    <property type="project" value="InterPro"/>
</dbReference>
<keyword evidence="10" id="KW-1185">Reference proteome</keyword>
<name>A0A369WYX7_9GAMM</name>
<dbReference type="Gene3D" id="3.40.50.300">
    <property type="entry name" value="P-loop containing nucleotide triphosphate hydrolases"/>
    <property type="match status" value="1"/>
</dbReference>
<evidence type="ECO:0000256" key="5">
    <source>
        <dbReference type="ARBA" id="ARBA00022705"/>
    </source>
</evidence>
<keyword evidence="5" id="KW-0235">DNA replication</keyword>
<protein>
    <recommendedName>
        <fullName evidence="2">DNA polymerase III subunit delta'</fullName>
        <ecNumber evidence="1">2.7.7.7</ecNumber>
    </recommendedName>
</protein>
<gene>
    <name evidence="9" type="ORF">DV711_03765</name>
</gene>
<evidence type="ECO:0000256" key="1">
    <source>
        <dbReference type="ARBA" id="ARBA00012417"/>
    </source>
</evidence>
<proteinExistence type="predicted"/>
<dbReference type="PANTHER" id="PTHR11669:SF8">
    <property type="entry name" value="DNA POLYMERASE III SUBUNIT DELTA"/>
    <property type="match status" value="1"/>
</dbReference>
<evidence type="ECO:0000256" key="3">
    <source>
        <dbReference type="ARBA" id="ARBA00022679"/>
    </source>
</evidence>
<dbReference type="PANTHER" id="PTHR11669">
    <property type="entry name" value="REPLICATION FACTOR C / DNA POLYMERASE III GAMMA-TAU SUBUNIT"/>
    <property type="match status" value="1"/>
</dbReference>
<evidence type="ECO:0000256" key="7">
    <source>
        <dbReference type="ARBA" id="ARBA00049244"/>
    </source>
</evidence>
<keyword evidence="3 9" id="KW-0808">Transferase</keyword>
<dbReference type="Pfam" id="PF13177">
    <property type="entry name" value="DNA_pol3_delta2"/>
    <property type="match status" value="1"/>
</dbReference>
<dbReference type="Proteomes" id="UP000253769">
    <property type="component" value="Unassembled WGS sequence"/>
</dbReference>
<dbReference type="Pfam" id="PF09115">
    <property type="entry name" value="DNApol3-delta_C"/>
    <property type="match status" value="1"/>
</dbReference>
<evidence type="ECO:0000256" key="4">
    <source>
        <dbReference type="ARBA" id="ARBA00022695"/>
    </source>
</evidence>
<dbReference type="GO" id="GO:0003887">
    <property type="term" value="F:DNA-directed DNA polymerase activity"/>
    <property type="evidence" value="ECO:0007669"/>
    <property type="project" value="UniProtKB-KW"/>
</dbReference>
<sequence length="342" mass="37898">MVDAVTNSAAESQLLSPLPWQQSLWARLLDQHQQNRLPHALLICAAAGMGKEQLAIALGQYLLCQQPENGQACGHCKSCLLSDQGTHPDLVRIAPDDVGKPIKVDQIRALVETITRSAQQGGYRVVVLGPAEEMNVNAANALLKVLEEPGDQTLFALYSHRPGRVMATIRSRCQSLSLPVPDTDAACDWLRQQAGFDGEPLEQLRLAGGAPMAALAQALEGQDEQRKTLYQTLKLIATQQLGPTQGSEKLAKLSLAAVLDWWLALVQDTLRYRLTDDADGINTLTAQKLIIGLSRRVNEQQMFEFADRIQQYRVNLMSRNNPNERLLLEDLLIRWGNLTNRR</sequence>
<evidence type="ECO:0000313" key="10">
    <source>
        <dbReference type="Proteomes" id="UP000253769"/>
    </source>
</evidence>
<dbReference type="InterPro" id="IPR008921">
    <property type="entry name" value="DNA_pol3_clamp-load_cplx_C"/>
</dbReference>
<dbReference type="NCBIfam" id="TIGR00678">
    <property type="entry name" value="holB"/>
    <property type="match status" value="1"/>
</dbReference>
<dbReference type="SUPFAM" id="SSF48019">
    <property type="entry name" value="post-AAA+ oligomerization domain-like"/>
    <property type="match status" value="1"/>
</dbReference>
<dbReference type="InterPro" id="IPR027417">
    <property type="entry name" value="P-loop_NTPase"/>
</dbReference>
<dbReference type="InterPro" id="IPR015199">
    <property type="entry name" value="DNA_pol_III_delta_C"/>
</dbReference>
<evidence type="ECO:0000313" key="9">
    <source>
        <dbReference type="EMBL" id="RDE24715.1"/>
    </source>
</evidence>
<keyword evidence="4 9" id="KW-0548">Nucleotidyltransferase</keyword>
<dbReference type="InterPro" id="IPR050238">
    <property type="entry name" value="DNA_Rep/Repair_Clamp_Loader"/>
</dbReference>
<dbReference type="GO" id="GO:0006261">
    <property type="term" value="P:DNA-templated DNA replication"/>
    <property type="evidence" value="ECO:0007669"/>
    <property type="project" value="TreeGrafter"/>
</dbReference>
<evidence type="ECO:0000256" key="2">
    <source>
        <dbReference type="ARBA" id="ARBA00014363"/>
    </source>
</evidence>
<dbReference type="EC" id="2.7.7.7" evidence="1"/>
<feature type="domain" description="DNA polymerase III delta subunit C-terminal" evidence="8">
    <location>
        <begin position="222"/>
        <end position="335"/>
    </location>
</feature>
<comment type="catalytic activity">
    <reaction evidence="7">
        <text>DNA(n) + a 2'-deoxyribonucleoside 5'-triphosphate = DNA(n+1) + diphosphate</text>
        <dbReference type="Rhea" id="RHEA:22508"/>
        <dbReference type="Rhea" id="RHEA-COMP:17339"/>
        <dbReference type="Rhea" id="RHEA-COMP:17340"/>
        <dbReference type="ChEBI" id="CHEBI:33019"/>
        <dbReference type="ChEBI" id="CHEBI:61560"/>
        <dbReference type="ChEBI" id="CHEBI:173112"/>
        <dbReference type="EC" id="2.7.7.7"/>
    </reaction>
</comment>
<comment type="caution">
    <text evidence="9">The sequence shown here is derived from an EMBL/GenBank/DDBJ whole genome shotgun (WGS) entry which is preliminary data.</text>
</comment>
<reference evidence="9 10" key="1">
    <citation type="submission" date="2018-07" db="EMBL/GenBank/DDBJ databases">
        <title>Motiliproteus coralliicola sp. nov., a bacterium isolated from Coral.</title>
        <authorList>
            <person name="Wang G."/>
        </authorList>
    </citation>
    <scope>NUCLEOTIDE SEQUENCE [LARGE SCALE GENOMIC DNA]</scope>
    <source>
        <strain evidence="9 10">C34</strain>
    </source>
</reference>
<evidence type="ECO:0000259" key="8">
    <source>
        <dbReference type="Pfam" id="PF09115"/>
    </source>
</evidence>
<dbReference type="GO" id="GO:0009360">
    <property type="term" value="C:DNA polymerase III complex"/>
    <property type="evidence" value="ECO:0007669"/>
    <property type="project" value="InterPro"/>
</dbReference>
<keyword evidence="6" id="KW-0239">DNA-directed DNA polymerase</keyword>
<organism evidence="9 10">
    <name type="scientific">Motiliproteus coralliicola</name>
    <dbReference type="NCBI Taxonomy" id="2283196"/>
    <lineage>
        <taxon>Bacteria</taxon>
        <taxon>Pseudomonadati</taxon>
        <taxon>Pseudomonadota</taxon>
        <taxon>Gammaproteobacteria</taxon>
        <taxon>Oceanospirillales</taxon>
        <taxon>Oceanospirillaceae</taxon>
        <taxon>Motiliproteus</taxon>
    </lineage>
</organism>
<dbReference type="InterPro" id="IPR004622">
    <property type="entry name" value="DNA_pol_HolB"/>
</dbReference>
<dbReference type="SUPFAM" id="SSF52540">
    <property type="entry name" value="P-loop containing nucleoside triphosphate hydrolases"/>
    <property type="match status" value="1"/>
</dbReference>
<dbReference type="AlphaFoldDB" id="A0A369WYX7"/>
<dbReference type="NCBIfam" id="NF004310">
    <property type="entry name" value="PRK05707.1"/>
    <property type="match status" value="1"/>
</dbReference>
<evidence type="ECO:0000256" key="6">
    <source>
        <dbReference type="ARBA" id="ARBA00022932"/>
    </source>
</evidence>
<accession>A0A369WYX7</accession>
<dbReference type="OrthoDB" id="9811073at2"/>
<dbReference type="EMBL" id="QQOH01000001">
    <property type="protein sequence ID" value="RDE24715.1"/>
    <property type="molecule type" value="Genomic_DNA"/>
</dbReference>